<keyword evidence="2" id="KW-0812">Transmembrane</keyword>
<dbReference type="AlphaFoldDB" id="A0A7C8KG24"/>
<feature type="region of interest" description="Disordered" evidence="1">
    <location>
        <begin position="41"/>
        <end position="75"/>
    </location>
</feature>
<evidence type="ECO:0000313" key="4">
    <source>
        <dbReference type="Proteomes" id="UP000297595"/>
    </source>
</evidence>
<evidence type="ECO:0000313" key="3">
    <source>
        <dbReference type="EMBL" id="TGJ65896.1"/>
    </source>
</evidence>
<evidence type="ECO:0000256" key="1">
    <source>
        <dbReference type="SAM" id="MobiDB-lite"/>
    </source>
</evidence>
<comment type="caution">
    <text evidence="3">The sequence shown here is derived from an EMBL/GenBank/DDBJ whole genome shotgun (WGS) entry which is preliminary data.</text>
</comment>
<feature type="region of interest" description="Disordered" evidence="1">
    <location>
        <begin position="211"/>
        <end position="237"/>
    </location>
</feature>
<organism evidence="3 4">
    <name type="scientific">Orbilia oligospora</name>
    <name type="common">Nematode-trapping fungus</name>
    <name type="synonym">Arthrobotrys oligospora</name>
    <dbReference type="NCBI Taxonomy" id="2813651"/>
    <lineage>
        <taxon>Eukaryota</taxon>
        <taxon>Fungi</taxon>
        <taxon>Dikarya</taxon>
        <taxon>Ascomycota</taxon>
        <taxon>Pezizomycotina</taxon>
        <taxon>Orbiliomycetes</taxon>
        <taxon>Orbiliales</taxon>
        <taxon>Orbiliaceae</taxon>
        <taxon>Orbilia</taxon>
    </lineage>
</organism>
<reference evidence="3 4" key="1">
    <citation type="submission" date="2019-03" db="EMBL/GenBank/DDBJ databases">
        <title>Nematode-trapping fungi genome.</title>
        <authorList>
            <person name="Vidal-Diez De Ulzurrun G."/>
        </authorList>
    </citation>
    <scope>NUCLEOTIDE SEQUENCE [LARGE SCALE GENOMIC DNA]</scope>
    <source>
        <strain evidence="3 4">TWF154</strain>
    </source>
</reference>
<protein>
    <submittedName>
        <fullName evidence="3">Uncharacterized protein</fullName>
    </submittedName>
</protein>
<feature type="transmembrane region" description="Helical" evidence="2">
    <location>
        <begin position="98"/>
        <end position="122"/>
    </location>
</feature>
<keyword evidence="2" id="KW-1133">Transmembrane helix</keyword>
<accession>A0A7C8KG24</accession>
<feature type="region of interest" description="Disordered" evidence="1">
    <location>
        <begin position="154"/>
        <end position="188"/>
    </location>
</feature>
<dbReference type="Proteomes" id="UP000297595">
    <property type="component" value="Unassembled WGS sequence"/>
</dbReference>
<proteinExistence type="predicted"/>
<sequence length="237" mass="25329">MPPIPQFGSFGSFGSPSGSSSFTSSILNPFNPISPLSPINPFNPASPLNPTSGSLNDIPPNANTPPYLAPGNDTNAGASSYSFDTDGHLKEFEARRKAFSATLGLVVLCFPPVLCWGLYLLLCSCRKIKKNKQQIADTALDGEIRDTEAANIIADSNKQSPADVGSGLSSTVGEEGSENFESEVKDMDIDEDITVPKEIYQPSIHRGGFEGHRVLYQSGDSTENPEESLPAYTPRAE</sequence>
<name>A0A7C8KG24_ORBOL</name>
<gene>
    <name evidence="3" type="ORF">EYR41_009833</name>
</gene>
<feature type="compositionally biased region" description="Polar residues" evidence="1">
    <location>
        <begin position="46"/>
        <end position="55"/>
    </location>
</feature>
<keyword evidence="2" id="KW-0472">Membrane</keyword>
<evidence type="ECO:0000256" key="2">
    <source>
        <dbReference type="SAM" id="Phobius"/>
    </source>
</evidence>
<dbReference type="EMBL" id="SOZJ01000006">
    <property type="protein sequence ID" value="TGJ65896.1"/>
    <property type="molecule type" value="Genomic_DNA"/>
</dbReference>